<proteinExistence type="predicted"/>
<dbReference type="EMBL" id="BAABME010015002">
    <property type="protein sequence ID" value="GAA0138835.1"/>
    <property type="molecule type" value="Genomic_DNA"/>
</dbReference>
<accession>A0AAV3NHQ4</accession>
<organism evidence="1 2">
    <name type="scientific">Lithospermum erythrorhizon</name>
    <name type="common">Purple gromwell</name>
    <name type="synonym">Lithospermum officinale var. erythrorhizon</name>
    <dbReference type="NCBI Taxonomy" id="34254"/>
    <lineage>
        <taxon>Eukaryota</taxon>
        <taxon>Viridiplantae</taxon>
        <taxon>Streptophyta</taxon>
        <taxon>Embryophyta</taxon>
        <taxon>Tracheophyta</taxon>
        <taxon>Spermatophyta</taxon>
        <taxon>Magnoliopsida</taxon>
        <taxon>eudicotyledons</taxon>
        <taxon>Gunneridae</taxon>
        <taxon>Pentapetalae</taxon>
        <taxon>asterids</taxon>
        <taxon>lamiids</taxon>
        <taxon>Boraginales</taxon>
        <taxon>Boraginaceae</taxon>
        <taxon>Boraginoideae</taxon>
        <taxon>Lithospermeae</taxon>
        <taxon>Lithospermum</taxon>
    </lineage>
</organism>
<sequence length="129" mass="13819">MDSGGGIHHWTVWDGVKRIPKSPDVLMGEINSAISTLEYARATRFLESPFPLASTSNASNANTTSQYDTQMAEKDYKTGLAAMAAGNLDEAVHSLNSALSKCPPDKTAAVSKLQSLISHTSHQLQKSSK</sequence>
<protein>
    <submittedName>
        <fullName evidence="1">Uncharacterized protein</fullName>
    </submittedName>
</protein>
<comment type="caution">
    <text evidence="1">The sequence shown here is derived from an EMBL/GenBank/DDBJ whole genome shotgun (WGS) entry which is preliminary data.</text>
</comment>
<dbReference type="AlphaFoldDB" id="A0AAV3NHQ4"/>
<dbReference type="Proteomes" id="UP001454036">
    <property type="component" value="Unassembled WGS sequence"/>
</dbReference>
<evidence type="ECO:0000313" key="1">
    <source>
        <dbReference type="EMBL" id="GAA0138835.1"/>
    </source>
</evidence>
<evidence type="ECO:0000313" key="2">
    <source>
        <dbReference type="Proteomes" id="UP001454036"/>
    </source>
</evidence>
<gene>
    <name evidence="1" type="ORF">LIER_34990</name>
</gene>
<name>A0AAV3NHQ4_LITER</name>
<reference evidence="1 2" key="1">
    <citation type="submission" date="2024-01" db="EMBL/GenBank/DDBJ databases">
        <title>The complete chloroplast genome sequence of Lithospermum erythrorhizon: insights into the phylogenetic relationship among Boraginaceae species and the maternal lineages of purple gromwells.</title>
        <authorList>
            <person name="Okada T."/>
            <person name="Watanabe K."/>
        </authorList>
    </citation>
    <scope>NUCLEOTIDE SEQUENCE [LARGE SCALE GENOMIC DNA]</scope>
</reference>
<keyword evidence="2" id="KW-1185">Reference proteome</keyword>